<dbReference type="AlphaFoldDB" id="A0A6G9I9V1"/>
<dbReference type="RefSeq" id="WP_166915338.1">
    <property type="nucleotide sequence ID" value="NZ_CP050253.1"/>
</dbReference>
<dbReference type="PANTHER" id="PTHR36849:SF1">
    <property type="entry name" value="CYTOPLASMIC PROTEIN"/>
    <property type="match status" value="1"/>
</dbReference>
<accession>A0A6G9I9V1</accession>
<dbReference type="Pfam" id="PF22752">
    <property type="entry name" value="DUF488-N3i"/>
    <property type="match status" value="1"/>
</dbReference>
<dbReference type="InParanoid" id="A0A6G9I9V1"/>
<proteinExistence type="predicted"/>
<sequence length="120" mass="14283">MIMSKIIIQRVYEANPPYCSPTYLIDRLWPRGISKTRLEGVIWSKEVAPSNELRIWYHAHLDEWVQFKEKYLQELEKSSSWSPLYSQLTLGHTITLLYGSKNEQQNHAIILRDFLLSKFR</sequence>
<protein>
    <submittedName>
        <fullName evidence="1">DUF488 family protein</fullName>
    </submittedName>
</protein>
<reference evidence="1 2" key="1">
    <citation type="submission" date="2020-03" db="EMBL/GenBank/DDBJ databases">
        <title>Complete genome sequence of Orbus sp. IPMB12 (BCRC 80908).</title>
        <authorList>
            <person name="Lo W.-S."/>
            <person name="Chang T.-H."/>
            <person name="Kuo C.-H."/>
        </authorList>
    </citation>
    <scope>NUCLEOTIDE SEQUENCE [LARGE SCALE GENOMIC DNA]</scope>
    <source>
        <strain evidence="1 2">IPMB12</strain>
    </source>
</reference>
<evidence type="ECO:0000313" key="1">
    <source>
        <dbReference type="EMBL" id="QIQ20996.1"/>
    </source>
</evidence>
<dbReference type="Proteomes" id="UP000501168">
    <property type="component" value="Chromosome"/>
</dbReference>
<evidence type="ECO:0000313" key="2">
    <source>
        <dbReference type="Proteomes" id="UP000501168"/>
    </source>
</evidence>
<gene>
    <name evidence="1" type="ORF">IPMB12_04455</name>
</gene>
<organism evidence="1 2">
    <name type="scientific">Zophobihabitans entericus</name>
    <dbReference type="NCBI Taxonomy" id="1635327"/>
    <lineage>
        <taxon>Bacteria</taxon>
        <taxon>Pseudomonadati</taxon>
        <taxon>Pseudomonadota</taxon>
        <taxon>Gammaproteobacteria</taxon>
        <taxon>Orbales</taxon>
        <taxon>Orbaceae</taxon>
        <taxon>Zophobihabitans</taxon>
    </lineage>
</organism>
<dbReference type="InterPro" id="IPR052552">
    <property type="entry name" value="YeaO-like"/>
</dbReference>
<dbReference type="PANTHER" id="PTHR36849">
    <property type="entry name" value="CYTOPLASMIC PROTEIN-RELATED"/>
    <property type="match status" value="1"/>
</dbReference>
<dbReference type="FunCoup" id="A0A6G9I9V1">
    <property type="interactions" value="28"/>
</dbReference>
<keyword evidence="2" id="KW-1185">Reference proteome</keyword>
<name>A0A6G9I9V1_9GAMM</name>
<dbReference type="EMBL" id="CP050253">
    <property type="protein sequence ID" value="QIQ20996.1"/>
    <property type="molecule type" value="Genomic_DNA"/>
</dbReference>
<dbReference type="KEGG" id="orb:IPMB12_04455"/>